<comment type="caution">
    <text evidence="2">The sequence shown here is derived from an EMBL/GenBank/DDBJ whole genome shotgun (WGS) entry which is preliminary data.</text>
</comment>
<dbReference type="InterPro" id="IPR000953">
    <property type="entry name" value="Chromo/chromo_shadow_dom"/>
</dbReference>
<gene>
    <name evidence="2" type="ORF">PF005_g5258</name>
</gene>
<dbReference type="OrthoDB" id="101593at2759"/>
<accession>A0A6A3YW46</accession>
<name>A0A6A3YW46_9STRA</name>
<feature type="domain" description="Chromo" evidence="1">
    <location>
        <begin position="155"/>
        <end position="210"/>
    </location>
</feature>
<organism evidence="2 3">
    <name type="scientific">Phytophthora fragariae</name>
    <dbReference type="NCBI Taxonomy" id="53985"/>
    <lineage>
        <taxon>Eukaryota</taxon>
        <taxon>Sar</taxon>
        <taxon>Stramenopiles</taxon>
        <taxon>Oomycota</taxon>
        <taxon>Peronosporomycetes</taxon>
        <taxon>Peronosporales</taxon>
        <taxon>Peronosporaceae</taxon>
        <taxon>Phytophthora</taxon>
    </lineage>
</organism>
<keyword evidence="3" id="KW-1185">Reference proteome</keyword>
<evidence type="ECO:0000313" key="3">
    <source>
        <dbReference type="Proteomes" id="UP000433483"/>
    </source>
</evidence>
<dbReference type="PROSITE" id="PS50013">
    <property type="entry name" value="CHROMO_2"/>
    <property type="match status" value="1"/>
</dbReference>
<dbReference type="InterPro" id="IPR016197">
    <property type="entry name" value="Chromo-like_dom_sf"/>
</dbReference>
<dbReference type="EMBL" id="QXGB01000181">
    <property type="protein sequence ID" value="KAE9226093.1"/>
    <property type="molecule type" value="Genomic_DNA"/>
</dbReference>
<dbReference type="SUPFAM" id="SSF54160">
    <property type="entry name" value="Chromo domain-like"/>
    <property type="match status" value="1"/>
</dbReference>
<evidence type="ECO:0000313" key="2">
    <source>
        <dbReference type="EMBL" id="KAE9226093.1"/>
    </source>
</evidence>
<protein>
    <recommendedName>
        <fullName evidence="1">Chromo domain-containing protein</fullName>
    </recommendedName>
</protein>
<evidence type="ECO:0000259" key="1">
    <source>
        <dbReference type="PROSITE" id="PS50013"/>
    </source>
</evidence>
<sequence length="231" mass="26578">MKHSLRSQLKHPVHPRTQELTSLHWVAQKQKDHLVEIQEALANMHKKLTETSETKREQARKCQAVRSGIVLINFSLGDFVLVGQVRSRSNKLAIHWKGPRRVVKILNDYTFEVQNMVKPFGIQVVHNSRIRLYAEAGRDVTEDLVQHIIHGEGSHLVERFIECQFGRELRAWDIKVKWFGLDEIKASWEPACIMLEGQPGPVETFVEEHQIDTLVQTMVQALNVRGAEQVA</sequence>
<dbReference type="Proteomes" id="UP000433483">
    <property type="component" value="Unassembled WGS sequence"/>
</dbReference>
<dbReference type="AlphaFoldDB" id="A0A6A3YW46"/>
<proteinExistence type="predicted"/>
<reference evidence="2 3" key="1">
    <citation type="submission" date="2018-08" db="EMBL/GenBank/DDBJ databases">
        <title>Genomic investigation of the strawberry pathogen Phytophthora fragariae indicates pathogenicity is determined by transcriptional variation in three key races.</title>
        <authorList>
            <person name="Adams T.M."/>
            <person name="Armitage A.D."/>
            <person name="Sobczyk M.K."/>
            <person name="Bates H.J."/>
            <person name="Dunwell J.M."/>
            <person name="Nellist C.F."/>
            <person name="Harrison R.J."/>
        </authorList>
    </citation>
    <scope>NUCLEOTIDE SEQUENCE [LARGE SCALE GENOMIC DNA]</scope>
    <source>
        <strain evidence="2 3">NOV-27</strain>
    </source>
</reference>